<dbReference type="InterPro" id="IPR029063">
    <property type="entry name" value="SAM-dependent_MTases_sf"/>
</dbReference>
<keyword evidence="2" id="KW-0808">Transferase</keyword>
<evidence type="ECO:0000313" key="2">
    <source>
        <dbReference type="EMBL" id="KAF9533653.1"/>
    </source>
</evidence>
<evidence type="ECO:0000256" key="1">
    <source>
        <dbReference type="SAM" id="MobiDB-lite"/>
    </source>
</evidence>
<dbReference type="GO" id="GO:0032259">
    <property type="term" value="P:methylation"/>
    <property type="evidence" value="ECO:0007669"/>
    <property type="project" value="UniProtKB-KW"/>
</dbReference>
<name>A0A9P6ERR7_9AGAR</name>
<dbReference type="AlphaFoldDB" id="A0A9P6ERR7"/>
<proteinExistence type="predicted"/>
<dbReference type="Pfam" id="PF13489">
    <property type="entry name" value="Methyltransf_23"/>
    <property type="match status" value="1"/>
</dbReference>
<accession>A0A9P6ERR7</accession>
<organism evidence="2 3">
    <name type="scientific">Crepidotus variabilis</name>
    <dbReference type="NCBI Taxonomy" id="179855"/>
    <lineage>
        <taxon>Eukaryota</taxon>
        <taxon>Fungi</taxon>
        <taxon>Dikarya</taxon>
        <taxon>Basidiomycota</taxon>
        <taxon>Agaricomycotina</taxon>
        <taxon>Agaricomycetes</taxon>
        <taxon>Agaricomycetidae</taxon>
        <taxon>Agaricales</taxon>
        <taxon>Agaricineae</taxon>
        <taxon>Crepidotaceae</taxon>
        <taxon>Crepidotus</taxon>
    </lineage>
</organism>
<feature type="compositionally biased region" description="Basic and acidic residues" evidence="1">
    <location>
        <begin position="1"/>
        <end position="14"/>
    </location>
</feature>
<dbReference type="GO" id="GO:0008168">
    <property type="term" value="F:methyltransferase activity"/>
    <property type="evidence" value="ECO:0007669"/>
    <property type="project" value="UniProtKB-KW"/>
</dbReference>
<feature type="region of interest" description="Disordered" evidence="1">
    <location>
        <begin position="1"/>
        <end position="28"/>
    </location>
</feature>
<dbReference type="PANTHER" id="PTHR43861">
    <property type="entry name" value="TRANS-ACONITATE 2-METHYLTRANSFERASE-RELATED"/>
    <property type="match status" value="1"/>
</dbReference>
<gene>
    <name evidence="2" type="ORF">CPB83DRAFT_890122</name>
</gene>
<evidence type="ECO:0000313" key="3">
    <source>
        <dbReference type="Proteomes" id="UP000807306"/>
    </source>
</evidence>
<keyword evidence="3" id="KW-1185">Reference proteome</keyword>
<protein>
    <submittedName>
        <fullName evidence="2">S-adenosyl-L-methionine-dependent methyltransferase</fullName>
    </submittedName>
</protein>
<sequence>MSDHQHPQDHHDHAGSQTAHHHHDQASGFAEANKEHFNASAALSHFDEPQTIEMARRVAAAFKRQYDFDEETTTVLDFACGNGASAYPSYVIANKMIASGLISRELAGVCKSIVGVDISQALVDNYNERVSNQGISPDEMRAVCIELKGEVNELDGHKFDVVVCSAAYHHIENVDGITKALSFHLKPGGVLLVADFLDLEETNRDGGSSSTTTSSGSLFPDGYQHIVAHMKGFKSDDLRKLFEGAGLTFSIDIVTRAKLHGKDFTVFVARGQKPT</sequence>
<reference evidence="2" key="1">
    <citation type="submission" date="2020-11" db="EMBL/GenBank/DDBJ databases">
        <authorList>
            <consortium name="DOE Joint Genome Institute"/>
            <person name="Ahrendt S."/>
            <person name="Riley R."/>
            <person name="Andreopoulos W."/>
            <person name="Labutti K."/>
            <person name="Pangilinan J."/>
            <person name="Ruiz-Duenas F.J."/>
            <person name="Barrasa J.M."/>
            <person name="Sanchez-Garcia M."/>
            <person name="Camarero S."/>
            <person name="Miyauchi S."/>
            <person name="Serrano A."/>
            <person name="Linde D."/>
            <person name="Babiker R."/>
            <person name="Drula E."/>
            <person name="Ayuso-Fernandez I."/>
            <person name="Pacheco R."/>
            <person name="Padilla G."/>
            <person name="Ferreira P."/>
            <person name="Barriuso J."/>
            <person name="Kellner H."/>
            <person name="Castanera R."/>
            <person name="Alfaro M."/>
            <person name="Ramirez L."/>
            <person name="Pisabarro A.G."/>
            <person name="Kuo A."/>
            <person name="Tritt A."/>
            <person name="Lipzen A."/>
            <person name="He G."/>
            <person name="Yan M."/>
            <person name="Ng V."/>
            <person name="Cullen D."/>
            <person name="Martin F."/>
            <person name="Rosso M.-N."/>
            <person name="Henrissat B."/>
            <person name="Hibbett D."/>
            <person name="Martinez A.T."/>
            <person name="Grigoriev I.V."/>
        </authorList>
    </citation>
    <scope>NUCLEOTIDE SEQUENCE</scope>
    <source>
        <strain evidence="2">CBS 506.95</strain>
    </source>
</reference>
<dbReference type="CDD" id="cd02440">
    <property type="entry name" value="AdoMet_MTases"/>
    <property type="match status" value="1"/>
</dbReference>
<keyword evidence="2" id="KW-0489">Methyltransferase</keyword>
<dbReference type="Gene3D" id="3.40.50.150">
    <property type="entry name" value="Vaccinia Virus protein VP39"/>
    <property type="match status" value="1"/>
</dbReference>
<dbReference type="Proteomes" id="UP000807306">
    <property type="component" value="Unassembled WGS sequence"/>
</dbReference>
<dbReference type="OrthoDB" id="3647at2759"/>
<dbReference type="EMBL" id="MU157828">
    <property type="protein sequence ID" value="KAF9533653.1"/>
    <property type="molecule type" value="Genomic_DNA"/>
</dbReference>
<dbReference type="SUPFAM" id="SSF53335">
    <property type="entry name" value="S-adenosyl-L-methionine-dependent methyltransferases"/>
    <property type="match status" value="1"/>
</dbReference>
<comment type="caution">
    <text evidence="2">The sequence shown here is derived from an EMBL/GenBank/DDBJ whole genome shotgun (WGS) entry which is preliminary data.</text>
</comment>